<keyword evidence="1" id="KW-0812">Transmembrane</keyword>
<organism evidence="2 3">
    <name type="scientific">Popillia japonica</name>
    <name type="common">Japanese beetle</name>
    <dbReference type="NCBI Taxonomy" id="7064"/>
    <lineage>
        <taxon>Eukaryota</taxon>
        <taxon>Metazoa</taxon>
        <taxon>Ecdysozoa</taxon>
        <taxon>Arthropoda</taxon>
        <taxon>Hexapoda</taxon>
        <taxon>Insecta</taxon>
        <taxon>Pterygota</taxon>
        <taxon>Neoptera</taxon>
        <taxon>Endopterygota</taxon>
        <taxon>Coleoptera</taxon>
        <taxon>Polyphaga</taxon>
        <taxon>Scarabaeiformia</taxon>
        <taxon>Scarabaeidae</taxon>
        <taxon>Rutelinae</taxon>
        <taxon>Popillia</taxon>
    </lineage>
</organism>
<evidence type="ECO:0000313" key="3">
    <source>
        <dbReference type="Proteomes" id="UP001458880"/>
    </source>
</evidence>
<keyword evidence="1" id="KW-0472">Membrane</keyword>
<accession>A0AAW1K3N4</accession>
<protein>
    <submittedName>
        <fullName evidence="2">Uncharacterized protein</fullName>
    </submittedName>
</protein>
<evidence type="ECO:0000256" key="1">
    <source>
        <dbReference type="SAM" id="Phobius"/>
    </source>
</evidence>
<gene>
    <name evidence="2" type="ORF">QE152_g25219</name>
</gene>
<proteinExistence type="predicted"/>
<dbReference type="Proteomes" id="UP001458880">
    <property type="component" value="Unassembled WGS sequence"/>
</dbReference>
<comment type="caution">
    <text evidence="2">The sequence shown here is derived from an EMBL/GenBank/DDBJ whole genome shotgun (WGS) entry which is preliminary data.</text>
</comment>
<dbReference type="AlphaFoldDB" id="A0AAW1K3N4"/>
<name>A0AAW1K3N4_POPJA</name>
<keyword evidence="3" id="KW-1185">Reference proteome</keyword>
<feature type="transmembrane region" description="Helical" evidence="1">
    <location>
        <begin position="6"/>
        <end position="28"/>
    </location>
</feature>
<sequence length="154" mass="17201">MFLQHTIIGLVSSIFIATLISGTSAVLLTSEPLSPVARSAKLTRDAGFSVTVTIVNCNMNTTMQADVINTMTDACRYYDAHGRQDRKRNASPRTTSKAEDQYIKMISLRTFNMQHENVVNVPTVKHRLAEARLKDRIAAKKLRLTATHKRKGLQ</sequence>
<reference evidence="2 3" key="1">
    <citation type="journal article" date="2024" name="BMC Genomics">
        <title>De novo assembly and annotation of Popillia japonica's genome with initial clues to its potential as an invasive pest.</title>
        <authorList>
            <person name="Cucini C."/>
            <person name="Boschi S."/>
            <person name="Funari R."/>
            <person name="Cardaioli E."/>
            <person name="Iannotti N."/>
            <person name="Marturano G."/>
            <person name="Paoli F."/>
            <person name="Bruttini M."/>
            <person name="Carapelli A."/>
            <person name="Frati F."/>
            <person name="Nardi F."/>
        </authorList>
    </citation>
    <scope>NUCLEOTIDE SEQUENCE [LARGE SCALE GENOMIC DNA]</scope>
    <source>
        <strain evidence="2">DMR45628</strain>
    </source>
</reference>
<evidence type="ECO:0000313" key="2">
    <source>
        <dbReference type="EMBL" id="KAK9711888.1"/>
    </source>
</evidence>
<keyword evidence="1" id="KW-1133">Transmembrane helix</keyword>
<dbReference type="EMBL" id="JASPKY010000271">
    <property type="protein sequence ID" value="KAK9711888.1"/>
    <property type="molecule type" value="Genomic_DNA"/>
</dbReference>